<comment type="subcellular location">
    <subcellularLocation>
        <location evidence="1 8">Cell membrane</location>
        <topology evidence="1 8">Multi-pass membrane protein</topology>
    </subcellularLocation>
</comment>
<keyword evidence="7 8" id="KW-0472">Membrane</keyword>
<gene>
    <name evidence="10" type="ORF">KHA97_18505</name>
</gene>
<evidence type="ECO:0000256" key="5">
    <source>
        <dbReference type="ARBA" id="ARBA00022970"/>
    </source>
</evidence>
<evidence type="ECO:0000259" key="9">
    <source>
        <dbReference type="PROSITE" id="PS50928"/>
    </source>
</evidence>
<protein>
    <submittedName>
        <fullName evidence="10">ABC transporter permease</fullName>
    </submittedName>
</protein>
<comment type="similarity">
    <text evidence="2">Belongs to the binding-protein-dependent transport system permease family. CysTW subfamily.</text>
</comment>
<evidence type="ECO:0000256" key="6">
    <source>
        <dbReference type="ARBA" id="ARBA00022989"/>
    </source>
</evidence>
<dbReference type="SUPFAM" id="SSF161098">
    <property type="entry name" value="MetI-like"/>
    <property type="match status" value="1"/>
</dbReference>
<evidence type="ECO:0000256" key="2">
    <source>
        <dbReference type="ARBA" id="ARBA00007069"/>
    </source>
</evidence>
<feature type="transmembrane region" description="Helical" evidence="8">
    <location>
        <begin position="26"/>
        <end position="48"/>
    </location>
</feature>
<comment type="caution">
    <text evidence="10">The sequence shown here is derived from an EMBL/GenBank/DDBJ whole genome shotgun (WGS) entry which is preliminary data.</text>
</comment>
<dbReference type="AlphaFoldDB" id="A0A942TJ70"/>
<keyword evidence="11" id="KW-1185">Reference proteome</keyword>
<dbReference type="CDD" id="cd06261">
    <property type="entry name" value="TM_PBP2"/>
    <property type="match status" value="1"/>
</dbReference>
<sequence>MELLMKAYDYLIENHVRFLEELQVHITLSLSALFLGLVICIPLGIWCAKNQKVAATIMNTVNSIRVIPSLAILVIMLPLIGTGFWPALVALTVLACPPILINTFLGFRGIDPAILESANGMGMSQKAVLRKIEFPLAMPLMIAGAKTASVEVLASASLAAFIGGGGLGTFIINGLSMYKFQVLLVGAIPIALLTIFSEVIFSFVERKTTRYQRDS</sequence>
<dbReference type="Proteomes" id="UP000681414">
    <property type="component" value="Unassembled WGS sequence"/>
</dbReference>
<dbReference type="PANTHER" id="PTHR30177">
    <property type="entry name" value="GLYCINE BETAINE/L-PROLINE TRANSPORT SYSTEM PERMEASE PROTEIN PROW"/>
    <property type="match status" value="1"/>
</dbReference>
<dbReference type="EMBL" id="JAGYPG010000003">
    <property type="protein sequence ID" value="MBS4197047.1"/>
    <property type="molecule type" value="Genomic_DNA"/>
</dbReference>
<feature type="transmembrane region" description="Helical" evidence="8">
    <location>
        <begin position="182"/>
        <end position="204"/>
    </location>
</feature>
<dbReference type="PANTHER" id="PTHR30177:SF4">
    <property type="entry name" value="OSMOPROTECTANT IMPORT PERMEASE PROTEIN OSMW"/>
    <property type="match status" value="1"/>
</dbReference>
<feature type="transmembrane region" description="Helical" evidence="8">
    <location>
        <begin position="87"/>
        <end position="107"/>
    </location>
</feature>
<dbReference type="GO" id="GO:0031460">
    <property type="term" value="P:glycine betaine transport"/>
    <property type="evidence" value="ECO:0007669"/>
    <property type="project" value="TreeGrafter"/>
</dbReference>
<evidence type="ECO:0000256" key="7">
    <source>
        <dbReference type="ARBA" id="ARBA00023136"/>
    </source>
</evidence>
<reference evidence="10 11" key="1">
    <citation type="submission" date="2021-05" db="EMBL/GenBank/DDBJ databases">
        <title>Novel Bacillus species.</title>
        <authorList>
            <person name="Liu G."/>
        </authorList>
    </citation>
    <scope>NUCLEOTIDE SEQUENCE [LARGE SCALE GENOMIC DNA]</scope>
    <source>
        <strain evidence="11">FJAT-49780</strain>
    </source>
</reference>
<keyword evidence="3 8" id="KW-0813">Transport</keyword>
<organism evidence="10 11">
    <name type="scientific">Lederbergia citri</name>
    <dbReference type="NCBI Taxonomy" id="2833580"/>
    <lineage>
        <taxon>Bacteria</taxon>
        <taxon>Bacillati</taxon>
        <taxon>Bacillota</taxon>
        <taxon>Bacilli</taxon>
        <taxon>Bacillales</taxon>
        <taxon>Bacillaceae</taxon>
        <taxon>Lederbergia</taxon>
    </lineage>
</organism>
<dbReference type="PROSITE" id="PS50928">
    <property type="entry name" value="ABC_TM1"/>
    <property type="match status" value="1"/>
</dbReference>
<evidence type="ECO:0000256" key="8">
    <source>
        <dbReference type="RuleBase" id="RU363032"/>
    </source>
</evidence>
<dbReference type="InterPro" id="IPR000515">
    <property type="entry name" value="MetI-like"/>
</dbReference>
<dbReference type="FunFam" id="1.10.3720.10:FF:000001">
    <property type="entry name" value="Glycine betaine ABC transporter, permease"/>
    <property type="match status" value="1"/>
</dbReference>
<evidence type="ECO:0000256" key="3">
    <source>
        <dbReference type="ARBA" id="ARBA00022448"/>
    </source>
</evidence>
<dbReference type="RefSeq" id="WP_213126238.1">
    <property type="nucleotide sequence ID" value="NZ_JAGYPG010000003.1"/>
</dbReference>
<dbReference type="InterPro" id="IPR035906">
    <property type="entry name" value="MetI-like_sf"/>
</dbReference>
<dbReference type="GO" id="GO:0006865">
    <property type="term" value="P:amino acid transport"/>
    <property type="evidence" value="ECO:0007669"/>
    <property type="project" value="UniProtKB-KW"/>
</dbReference>
<name>A0A942TJ70_9BACI</name>
<accession>A0A942TJ70</accession>
<dbReference type="Gene3D" id="1.10.3720.10">
    <property type="entry name" value="MetI-like"/>
    <property type="match status" value="1"/>
</dbReference>
<evidence type="ECO:0000256" key="1">
    <source>
        <dbReference type="ARBA" id="ARBA00004651"/>
    </source>
</evidence>
<keyword evidence="4 8" id="KW-0812">Transmembrane</keyword>
<keyword evidence="6 8" id="KW-1133">Transmembrane helix</keyword>
<dbReference type="GO" id="GO:0055085">
    <property type="term" value="P:transmembrane transport"/>
    <property type="evidence" value="ECO:0007669"/>
    <property type="project" value="InterPro"/>
</dbReference>
<dbReference type="InterPro" id="IPR051204">
    <property type="entry name" value="ABC_transp_perm/SBD"/>
</dbReference>
<dbReference type="Pfam" id="PF00528">
    <property type="entry name" value="BPD_transp_1"/>
    <property type="match status" value="1"/>
</dbReference>
<feature type="domain" description="ABC transmembrane type-1" evidence="9">
    <location>
        <begin position="22"/>
        <end position="201"/>
    </location>
</feature>
<dbReference type="GO" id="GO:0005886">
    <property type="term" value="C:plasma membrane"/>
    <property type="evidence" value="ECO:0007669"/>
    <property type="project" value="UniProtKB-SubCell"/>
</dbReference>
<keyword evidence="5" id="KW-0029">Amino-acid transport</keyword>
<evidence type="ECO:0000256" key="4">
    <source>
        <dbReference type="ARBA" id="ARBA00022692"/>
    </source>
</evidence>
<proteinExistence type="inferred from homology"/>
<feature type="transmembrane region" description="Helical" evidence="8">
    <location>
        <begin position="152"/>
        <end position="175"/>
    </location>
</feature>
<evidence type="ECO:0000313" key="10">
    <source>
        <dbReference type="EMBL" id="MBS4197047.1"/>
    </source>
</evidence>
<evidence type="ECO:0000313" key="11">
    <source>
        <dbReference type="Proteomes" id="UP000681414"/>
    </source>
</evidence>
<feature type="transmembrane region" description="Helical" evidence="8">
    <location>
        <begin position="60"/>
        <end position="81"/>
    </location>
</feature>